<accession>A0AAV7EPP7</accession>
<comment type="caution">
    <text evidence="3">The sequence shown here is derived from an EMBL/GenBank/DDBJ whole genome shotgun (WGS) entry which is preliminary data.</text>
</comment>
<dbReference type="InterPro" id="IPR011989">
    <property type="entry name" value="ARM-like"/>
</dbReference>
<evidence type="ECO:0000313" key="3">
    <source>
        <dbReference type="EMBL" id="KAG9449592.1"/>
    </source>
</evidence>
<dbReference type="EMBL" id="JAINDJ010000004">
    <property type="protein sequence ID" value="KAG9449592.1"/>
    <property type="molecule type" value="Genomic_DNA"/>
</dbReference>
<name>A0AAV7EPP7_ARIFI</name>
<dbReference type="PANTHER" id="PTHR15827:SF2">
    <property type="entry name" value="CYCLIN-DEPENDENT KINASE 2-INTERACTING PROTEIN"/>
    <property type="match status" value="1"/>
</dbReference>
<evidence type="ECO:0000256" key="2">
    <source>
        <dbReference type="SAM" id="MobiDB-lite"/>
    </source>
</evidence>
<organism evidence="3 4">
    <name type="scientific">Aristolochia fimbriata</name>
    <name type="common">White veined hardy Dutchman's pipe vine</name>
    <dbReference type="NCBI Taxonomy" id="158543"/>
    <lineage>
        <taxon>Eukaryota</taxon>
        <taxon>Viridiplantae</taxon>
        <taxon>Streptophyta</taxon>
        <taxon>Embryophyta</taxon>
        <taxon>Tracheophyta</taxon>
        <taxon>Spermatophyta</taxon>
        <taxon>Magnoliopsida</taxon>
        <taxon>Magnoliidae</taxon>
        <taxon>Piperales</taxon>
        <taxon>Aristolochiaceae</taxon>
        <taxon>Aristolochia</taxon>
    </lineage>
</organism>
<reference evidence="3 4" key="1">
    <citation type="submission" date="2021-07" db="EMBL/GenBank/DDBJ databases">
        <title>The Aristolochia fimbriata genome: insights into angiosperm evolution, floral development and chemical biosynthesis.</title>
        <authorList>
            <person name="Jiao Y."/>
        </authorList>
    </citation>
    <scope>NUCLEOTIDE SEQUENCE [LARGE SCALE GENOMIC DNA]</scope>
    <source>
        <strain evidence="3">IBCAS-2021</strain>
        <tissue evidence="3">Leaf</tissue>
    </source>
</reference>
<sequence length="406" mass="45774">MSMKDCLFALNRERIILPVMLDVGTNNEKLLGESVSFFFAEYNSRLQESPNYITRRQAIKLLGDILLDHSNSAVMTRYDKSKHLQLPMADKEVQKKMQSLQDSPSTPSPSSSEIEKHTPQSAGSRLSSLSLNRLWRPAAQRNLRNQWLRLVSFRDQWLSISSNGRLHATSLVNTHLSERYIPDMDLGALSKMPEIRLKACEKLSQQQDLHRRKVLSSYRDMVMVISHMVNVCGSMRCFSKGPSGSPLVQFSSQPEDESDAGDGGGIAVFSFMSIPAFEQLAEELVKMFSLELCMKRLIVLELLSLSCNEAANAQKPTFVWVDEFYQGEFDELTACNLFSEENCGPLFPKMNGCELDSCSIIRLNGLPDRETLQVYLAAWLVEPNINMSRVEQIFAAVSAEMHANLS</sequence>
<feature type="compositionally biased region" description="Low complexity" evidence="2">
    <location>
        <begin position="103"/>
        <end position="112"/>
    </location>
</feature>
<dbReference type="InterPro" id="IPR013878">
    <property type="entry name" value="Mo25"/>
</dbReference>
<dbReference type="Gene3D" id="1.25.10.10">
    <property type="entry name" value="Leucine-rich Repeat Variant"/>
    <property type="match status" value="1"/>
</dbReference>
<dbReference type="Proteomes" id="UP000825729">
    <property type="component" value="Unassembled WGS sequence"/>
</dbReference>
<dbReference type="Pfam" id="PF08569">
    <property type="entry name" value="Mo25"/>
    <property type="match status" value="1"/>
</dbReference>
<comment type="similarity">
    <text evidence="1">Belongs to the Mo25 family.</text>
</comment>
<feature type="region of interest" description="Disordered" evidence="2">
    <location>
        <begin position="92"/>
        <end position="125"/>
    </location>
</feature>
<dbReference type="AlphaFoldDB" id="A0AAV7EPP7"/>
<keyword evidence="4" id="KW-1185">Reference proteome</keyword>
<proteinExistence type="inferred from homology"/>
<dbReference type="SUPFAM" id="SSF48371">
    <property type="entry name" value="ARM repeat"/>
    <property type="match status" value="1"/>
</dbReference>
<evidence type="ECO:0000313" key="4">
    <source>
        <dbReference type="Proteomes" id="UP000825729"/>
    </source>
</evidence>
<protein>
    <submittedName>
        <fullName evidence="3">Uncharacterized protein</fullName>
    </submittedName>
</protein>
<dbReference type="InterPro" id="IPR016024">
    <property type="entry name" value="ARM-type_fold"/>
</dbReference>
<gene>
    <name evidence="3" type="ORF">H6P81_009557</name>
</gene>
<dbReference type="PANTHER" id="PTHR15827">
    <property type="entry name" value="CYCLIN-DEPENDENT KINASE 2-INTERACTING PROTEIN"/>
    <property type="match status" value="1"/>
</dbReference>
<evidence type="ECO:0000256" key="1">
    <source>
        <dbReference type="ARBA" id="ARBA00011012"/>
    </source>
</evidence>